<dbReference type="Proteomes" id="UP001428341">
    <property type="component" value="Unassembled WGS sequence"/>
</dbReference>
<organism evidence="2 3">
    <name type="scientific">Citrus x changshan-huyou</name>
    <dbReference type="NCBI Taxonomy" id="2935761"/>
    <lineage>
        <taxon>Eukaryota</taxon>
        <taxon>Viridiplantae</taxon>
        <taxon>Streptophyta</taxon>
        <taxon>Embryophyta</taxon>
        <taxon>Tracheophyta</taxon>
        <taxon>Spermatophyta</taxon>
        <taxon>Magnoliopsida</taxon>
        <taxon>eudicotyledons</taxon>
        <taxon>Gunneridae</taxon>
        <taxon>Pentapetalae</taxon>
        <taxon>rosids</taxon>
        <taxon>malvids</taxon>
        <taxon>Sapindales</taxon>
        <taxon>Rutaceae</taxon>
        <taxon>Aurantioideae</taxon>
        <taxon>Citrus</taxon>
    </lineage>
</organism>
<accession>A0AAP0QHM8</accession>
<keyword evidence="1" id="KW-0175">Coiled coil</keyword>
<evidence type="ECO:0000313" key="3">
    <source>
        <dbReference type="Proteomes" id="UP001428341"/>
    </source>
</evidence>
<protein>
    <submittedName>
        <fullName evidence="2">Uncharacterized protein</fullName>
    </submittedName>
</protein>
<proteinExistence type="predicted"/>
<evidence type="ECO:0000256" key="1">
    <source>
        <dbReference type="SAM" id="Coils"/>
    </source>
</evidence>
<dbReference type="EMBL" id="JBCGBO010000006">
    <property type="protein sequence ID" value="KAK9192389.1"/>
    <property type="molecule type" value="Genomic_DNA"/>
</dbReference>
<gene>
    <name evidence="2" type="ORF">WN944_003079</name>
</gene>
<name>A0AAP0QHM8_9ROSI</name>
<sequence>MVNLPTRSVSRGAFDEFSDWSATHALKLLIRNQAKSLKGQGKIEKVECTLPKAKLNNEKIERERDRLKYDLNVWNEESTRLAKDLVTKK</sequence>
<keyword evidence="3" id="KW-1185">Reference proteome</keyword>
<comment type="caution">
    <text evidence="2">The sequence shown here is derived from an EMBL/GenBank/DDBJ whole genome shotgun (WGS) entry which is preliminary data.</text>
</comment>
<reference evidence="2 3" key="1">
    <citation type="submission" date="2024-05" db="EMBL/GenBank/DDBJ databases">
        <title>Haplotype-resolved chromosome-level genome assembly of Huyou (Citrus changshanensis).</title>
        <authorList>
            <person name="Miao C."/>
            <person name="Chen W."/>
            <person name="Wu Y."/>
            <person name="Wang L."/>
            <person name="Zhao S."/>
            <person name="Grierson D."/>
            <person name="Xu C."/>
            <person name="Chen K."/>
        </authorList>
    </citation>
    <scope>NUCLEOTIDE SEQUENCE [LARGE SCALE GENOMIC DNA]</scope>
    <source>
        <strain evidence="2">01-14</strain>
        <tissue evidence="2">Leaf</tissue>
    </source>
</reference>
<evidence type="ECO:0000313" key="2">
    <source>
        <dbReference type="EMBL" id="KAK9192389.1"/>
    </source>
</evidence>
<dbReference type="AlphaFoldDB" id="A0AAP0QHM8"/>
<feature type="coiled-coil region" evidence="1">
    <location>
        <begin position="43"/>
        <end position="77"/>
    </location>
</feature>